<dbReference type="AlphaFoldDB" id="A0A0C9WS45"/>
<sequence>MAATGTSPLPAATDHNKRCNNMITQQPRHDNSTRRGTTRQHGGATMTPQQHSDLITTTRADHTTTTQRNHNHATTRPFPLIPIIPVMYFVISYLS</sequence>
<evidence type="ECO:0000313" key="2">
    <source>
        <dbReference type="EMBL" id="KIJ94415.1"/>
    </source>
</evidence>
<organism evidence="2 3">
    <name type="scientific">Laccaria amethystina LaAM-08-1</name>
    <dbReference type="NCBI Taxonomy" id="1095629"/>
    <lineage>
        <taxon>Eukaryota</taxon>
        <taxon>Fungi</taxon>
        <taxon>Dikarya</taxon>
        <taxon>Basidiomycota</taxon>
        <taxon>Agaricomycotina</taxon>
        <taxon>Agaricomycetes</taxon>
        <taxon>Agaricomycetidae</taxon>
        <taxon>Agaricales</taxon>
        <taxon>Agaricineae</taxon>
        <taxon>Hydnangiaceae</taxon>
        <taxon>Laccaria</taxon>
    </lineage>
</organism>
<dbReference type="EMBL" id="KN838795">
    <property type="protein sequence ID" value="KIJ94415.1"/>
    <property type="molecule type" value="Genomic_DNA"/>
</dbReference>
<name>A0A0C9WS45_9AGAR</name>
<protein>
    <submittedName>
        <fullName evidence="2">Uncharacterized protein</fullName>
    </submittedName>
</protein>
<dbReference type="Proteomes" id="UP000054477">
    <property type="component" value="Unassembled WGS sequence"/>
</dbReference>
<evidence type="ECO:0000313" key="3">
    <source>
        <dbReference type="Proteomes" id="UP000054477"/>
    </source>
</evidence>
<keyword evidence="3" id="KW-1185">Reference proteome</keyword>
<gene>
    <name evidence="2" type="ORF">K443DRAFT_361978</name>
</gene>
<reference evidence="3" key="2">
    <citation type="submission" date="2015-01" db="EMBL/GenBank/DDBJ databases">
        <title>Evolutionary Origins and Diversification of the Mycorrhizal Mutualists.</title>
        <authorList>
            <consortium name="DOE Joint Genome Institute"/>
            <consortium name="Mycorrhizal Genomics Consortium"/>
            <person name="Kohler A."/>
            <person name="Kuo A."/>
            <person name="Nagy L.G."/>
            <person name="Floudas D."/>
            <person name="Copeland A."/>
            <person name="Barry K.W."/>
            <person name="Cichocki N."/>
            <person name="Veneault-Fourrey C."/>
            <person name="LaButti K."/>
            <person name="Lindquist E.A."/>
            <person name="Lipzen A."/>
            <person name="Lundell T."/>
            <person name="Morin E."/>
            <person name="Murat C."/>
            <person name="Riley R."/>
            <person name="Ohm R."/>
            <person name="Sun H."/>
            <person name="Tunlid A."/>
            <person name="Henrissat B."/>
            <person name="Grigoriev I.V."/>
            <person name="Hibbett D.S."/>
            <person name="Martin F."/>
        </authorList>
    </citation>
    <scope>NUCLEOTIDE SEQUENCE [LARGE SCALE GENOMIC DNA]</scope>
    <source>
        <strain evidence="3">LaAM-08-1</strain>
    </source>
</reference>
<reference evidence="2 3" key="1">
    <citation type="submission" date="2014-04" db="EMBL/GenBank/DDBJ databases">
        <authorList>
            <consortium name="DOE Joint Genome Institute"/>
            <person name="Kuo A."/>
            <person name="Kohler A."/>
            <person name="Nagy L.G."/>
            <person name="Floudas D."/>
            <person name="Copeland A."/>
            <person name="Barry K.W."/>
            <person name="Cichocki N."/>
            <person name="Veneault-Fourrey C."/>
            <person name="LaButti K."/>
            <person name="Lindquist E.A."/>
            <person name="Lipzen A."/>
            <person name="Lundell T."/>
            <person name="Morin E."/>
            <person name="Murat C."/>
            <person name="Sun H."/>
            <person name="Tunlid A."/>
            <person name="Henrissat B."/>
            <person name="Grigoriev I.V."/>
            <person name="Hibbett D.S."/>
            <person name="Martin F."/>
            <person name="Nordberg H.P."/>
            <person name="Cantor M.N."/>
            <person name="Hua S.X."/>
        </authorList>
    </citation>
    <scope>NUCLEOTIDE SEQUENCE [LARGE SCALE GENOMIC DNA]</scope>
    <source>
        <strain evidence="2 3">LaAM-08-1</strain>
    </source>
</reference>
<feature type="region of interest" description="Disordered" evidence="1">
    <location>
        <begin position="1"/>
        <end position="76"/>
    </location>
</feature>
<dbReference type="HOGENOM" id="CLU_2373115_0_0_1"/>
<accession>A0A0C9WS45</accession>
<evidence type="ECO:0000256" key="1">
    <source>
        <dbReference type="SAM" id="MobiDB-lite"/>
    </source>
</evidence>
<proteinExistence type="predicted"/>
<feature type="compositionally biased region" description="Polar residues" evidence="1">
    <location>
        <begin position="46"/>
        <end position="55"/>
    </location>
</feature>